<keyword evidence="9" id="KW-1185">Reference proteome</keyword>
<proteinExistence type="predicted"/>
<dbReference type="Proteomes" id="UP001520654">
    <property type="component" value="Unassembled WGS sequence"/>
</dbReference>
<dbReference type="PANTHER" id="PTHR30213:SF1">
    <property type="entry name" value="INNER MEMBRANE PROTEIN YHJD"/>
    <property type="match status" value="1"/>
</dbReference>
<comment type="subcellular location">
    <subcellularLocation>
        <location evidence="1">Cell membrane</location>
        <topology evidence="1">Multi-pass membrane protein</topology>
    </subcellularLocation>
</comment>
<evidence type="ECO:0000256" key="4">
    <source>
        <dbReference type="ARBA" id="ARBA00022989"/>
    </source>
</evidence>
<evidence type="ECO:0000256" key="2">
    <source>
        <dbReference type="ARBA" id="ARBA00022475"/>
    </source>
</evidence>
<feature type="transmembrane region" description="Helical" evidence="7">
    <location>
        <begin position="346"/>
        <end position="368"/>
    </location>
</feature>
<feature type="transmembrane region" description="Helical" evidence="7">
    <location>
        <begin position="301"/>
        <end position="326"/>
    </location>
</feature>
<dbReference type="Pfam" id="PF03631">
    <property type="entry name" value="Virul_fac_BrkB"/>
    <property type="match status" value="1"/>
</dbReference>
<organism evidence="8 9">
    <name type="scientific">Streptomyces flavotricini</name>
    <dbReference type="NCBI Taxonomy" id="66888"/>
    <lineage>
        <taxon>Bacteria</taxon>
        <taxon>Bacillati</taxon>
        <taxon>Actinomycetota</taxon>
        <taxon>Actinomycetes</taxon>
        <taxon>Kitasatosporales</taxon>
        <taxon>Streptomycetaceae</taxon>
        <taxon>Streptomyces</taxon>
    </lineage>
</organism>
<name>A0ABS8EGY8_9ACTN</name>
<evidence type="ECO:0000256" key="7">
    <source>
        <dbReference type="SAM" id="Phobius"/>
    </source>
</evidence>
<keyword evidence="3 7" id="KW-0812">Transmembrane</keyword>
<accession>A0ABS8EGY8</accession>
<comment type="caution">
    <text evidence="8">The sequence shown here is derived from an EMBL/GenBank/DDBJ whole genome shotgun (WGS) entry which is preliminary data.</text>
</comment>
<feature type="transmembrane region" description="Helical" evidence="7">
    <location>
        <begin position="242"/>
        <end position="260"/>
    </location>
</feature>
<keyword evidence="5 7" id="KW-0472">Membrane</keyword>
<evidence type="ECO:0000256" key="1">
    <source>
        <dbReference type="ARBA" id="ARBA00004651"/>
    </source>
</evidence>
<dbReference type="InterPro" id="IPR017039">
    <property type="entry name" value="Virul_fac_BrkB"/>
</dbReference>
<dbReference type="PANTHER" id="PTHR30213">
    <property type="entry name" value="INNER MEMBRANE PROTEIN YHJD"/>
    <property type="match status" value="1"/>
</dbReference>
<sequence>MAPQSCARYDTTHGSGPRHLFASVRRTGEGRAKGGRYEAFEMPPPAASFNLDAHEGDRDDDDLPTGPGAGVEPSVVPCARSRPGVLMASGKSGRAVLRSAWWRSRSQRTAAKARRLQRRAETRFPVITHVAERMVAVNIFDSATRLAAQCFLTAVPLVFVVASVAPERVRQQMAASIRAVFGLNGEASDQLSAIFRSSDAELQNAVGVVGSLMVLLSATAVSRAMQRLCKRAWEIPRAGARIAVWRWLAWIAVWIGLLVVQEPVRSGFGVGLWLGVPLTFVFQTLVWWWTQHLLLGRLVGWMPLLPGALITAGAMTALSVTAGFYMPRALNRALSEYGSAGSIFVLLSWLIVLCVAIAGGVTVGAVLAQEPYSARWLGSPPPSRERMERD</sequence>
<dbReference type="EMBL" id="JAINUL010000001">
    <property type="protein sequence ID" value="MCC0099954.1"/>
    <property type="molecule type" value="Genomic_DNA"/>
</dbReference>
<evidence type="ECO:0000256" key="3">
    <source>
        <dbReference type="ARBA" id="ARBA00022692"/>
    </source>
</evidence>
<reference evidence="8 9" key="1">
    <citation type="submission" date="2021-08" db="EMBL/GenBank/DDBJ databases">
        <title>Genomic Architecture of Streptomyces flavotricini NGL1 and Streptomyces erythrochromogenes HMS4 With Differential Plant Beneficial attributes and laccase production capabilities.</title>
        <authorList>
            <person name="Salwan R."/>
            <person name="Kaur R."/>
            <person name="Sharma V."/>
        </authorList>
    </citation>
    <scope>NUCLEOTIDE SEQUENCE [LARGE SCALE GENOMIC DNA]</scope>
    <source>
        <strain evidence="8 9">NGL1</strain>
    </source>
</reference>
<evidence type="ECO:0000256" key="6">
    <source>
        <dbReference type="SAM" id="MobiDB-lite"/>
    </source>
</evidence>
<evidence type="ECO:0000313" key="8">
    <source>
        <dbReference type="EMBL" id="MCC0099954.1"/>
    </source>
</evidence>
<keyword evidence="4 7" id="KW-1133">Transmembrane helix</keyword>
<evidence type="ECO:0000313" key="9">
    <source>
        <dbReference type="Proteomes" id="UP001520654"/>
    </source>
</evidence>
<feature type="transmembrane region" description="Helical" evidence="7">
    <location>
        <begin position="202"/>
        <end position="221"/>
    </location>
</feature>
<keyword evidence="2" id="KW-1003">Cell membrane</keyword>
<protein>
    <submittedName>
        <fullName evidence="8">YihY/virulence factor BrkB family protein</fullName>
    </submittedName>
</protein>
<feature type="region of interest" description="Disordered" evidence="6">
    <location>
        <begin position="35"/>
        <end position="73"/>
    </location>
</feature>
<feature type="transmembrane region" description="Helical" evidence="7">
    <location>
        <begin position="266"/>
        <end position="289"/>
    </location>
</feature>
<evidence type="ECO:0000256" key="5">
    <source>
        <dbReference type="ARBA" id="ARBA00023136"/>
    </source>
</evidence>
<gene>
    <name evidence="8" type="ORF">K7B10_35270</name>
</gene>